<feature type="active site" description="Proton donor/acceptor" evidence="9">
    <location>
        <position position="112"/>
    </location>
</feature>
<dbReference type="PANTHER" id="PTHR30582">
    <property type="entry name" value="L,D-TRANSPEPTIDASE"/>
    <property type="match status" value="1"/>
</dbReference>
<dbReference type="InterPro" id="IPR036366">
    <property type="entry name" value="PGBDSf"/>
</dbReference>
<keyword evidence="6 9" id="KW-0133">Cell shape</keyword>
<evidence type="ECO:0000256" key="7">
    <source>
        <dbReference type="ARBA" id="ARBA00022984"/>
    </source>
</evidence>
<evidence type="ECO:0000256" key="9">
    <source>
        <dbReference type="PROSITE-ProRule" id="PRU01373"/>
    </source>
</evidence>
<dbReference type="Proteomes" id="UP000033115">
    <property type="component" value="Chromosome"/>
</dbReference>
<evidence type="ECO:0000256" key="1">
    <source>
        <dbReference type="ARBA" id="ARBA00004752"/>
    </source>
</evidence>
<evidence type="ECO:0000256" key="4">
    <source>
        <dbReference type="ARBA" id="ARBA00022679"/>
    </source>
</evidence>
<dbReference type="EMBL" id="CP009933">
    <property type="protein sequence ID" value="AKA71801.1"/>
    <property type="molecule type" value="Genomic_DNA"/>
</dbReference>
<keyword evidence="5" id="KW-0378">Hydrolase</keyword>
<comment type="similarity">
    <text evidence="2">Belongs to the YkuD family.</text>
</comment>
<organism evidence="11 12">
    <name type="scientific">Clostridium scatologenes</name>
    <dbReference type="NCBI Taxonomy" id="1548"/>
    <lineage>
        <taxon>Bacteria</taxon>
        <taxon>Bacillati</taxon>
        <taxon>Bacillota</taxon>
        <taxon>Clostridia</taxon>
        <taxon>Eubacteriales</taxon>
        <taxon>Clostridiaceae</taxon>
        <taxon>Clostridium</taxon>
    </lineage>
</organism>
<dbReference type="KEGG" id="csq:CSCA_4676"/>
<evidence type="ECO:0000313" key="12">
    <source>
        <dbReference type="Proteomes" id="UP000033115"/>
    </source>
</evidence>
<accession>A0A0E3GSB9</accession>
<feature type="domain" description="L,D-TPase catalytic" evidence="10">
    <location>
        <begin position="44"/>
        <end position="152"/>
    </location>
</feature>
<comment type="pathway">
    <text evidence="1 9">Cell wall biogenesis; peptidoglycan biosynthesis.</text>
</comment>
<evidence type="ECO:0000256" key="5">
    <source>
        <dbReference type="ARBA" id="ARBA00022801"/>
    </source>
</evidence>
<dbReference type="InterPro" id="IPR005490">
    <property type="entry name" value="LD_TPept_cat_dom"/>
</dbReference>
<sequence length="233" mass="26243">MSKFKKLLIILISILIVEAIIIYCGYKSSSNKNAFNINNPKSNYIILVDVSSNNLIVFKDGIQFKLYKVASGKYSTPSPLGTWKIIKKDNWGDGFGGYWMGFNVPWGKYGIHGTLFPNSIGWNSSHGCIRMKNSEVAELYKFIPYGTTVIVWGGPYGNFGNHLRTLKPGMTGSDVYQLQFILQARGYYNSKPNGIYNDYFKSVVHKFQKDNSLPTSDTIGYSFYSKLGVKLVD</sequence>
<dbReference type="GO" id="GO:0071972">
    <property type="term" value="F:peptidoglycan L,D-transpeptidase activity"/>
    <property type="evidence" value="ECO:0007669"/>
    <property type="project" value="TreeGrafter"/>
</dbReference>
<name>A0A0E3GSB9_CLOSL</name>
<dbReference type="GO" id="GO:0008360">
    <property type="term" value="P:regulation of cell shape"/>
    <property type="evidence" value="ECO:0007669"/>
    <property type="project" value="UniProtKB-UniRule"/>
</dbReference>
<dbReference type="SUPFAM" id="SSF47090">
    <property type="entry name" value="PGBD-like"/>
    <property type="match status" value="1"/>
</dbReference>
<evidence type="ECO:0000313" key="11">
    <source>
        <dbReference type="EMBL" id="AKA71801.1"/>
    </source>
</evidence>
<dbReference type="AlphaFoldDB" id="A0A0E3GSB9"/>
<dbReference type="HOGENOM" id="CLU_092369_0_0_9"/>
<keyword evidence="12" id="KW-1185">Reference proteome</keyword>
<dbReference type="InterPro" id="IPR002477">
    <property type="entry name" value="Peptidoglycan-bd-like"/>
</dbReference>
<dbReference type="RefSeq" id="WP_029162832.1">
    <property type="nucleotide sequence ID" value="NZ_CP009933.1"/>
</dbReference>
<keyword evidence="3" id="KW-0328">Glycosyltransferase</keyword>
<evidence type="ECO:0000256" key="6">
    <source>
        <dbReference type="ARBA" id="ARBA00022960"/>
    </source>
</evidence>
<dbReference type="InterPro" id="IPR050979">
    <property type="entry name" value="LD-transpeptidase"/>
</dbReference>
<evidence type="ECO:0000256" key="2">
    <source>
        <dbReference type="ARBA" id="ARBA00005992"/>
    </source>
</evidence>
<evidence type="ECO:0000259" key="10">
    <source>
        <dbReference type="PROSITE" id="PS52029"/>
    </source>
</evidence>
<dbReference type="CDD" id="cd16913">
    <property type="entry name" value="YkuD_like"/>
    <property type="match status" value="1"/>
</dbReference>
<dbReference type="Gene3D" id="1.10.101.10">
    <property type="entry name" value="PGBD-like superfamily/PGBD"/>
    <property type="match status" value="1"/>
</dbReference>
<evidence type="ECO:0000256" key="8">
    <source>
        <dbReference type="ARBA" id="ARBA00023316"/>
    </source>
</evidence>
<protein>
    <submittedName>
        <fullName evidence="11">ErfK/YbiS/YcfS/YnhG family protein</fullName>
    </submittedName>
</protein>
<gene>
    <name evidence="11" type="ORF">CSCA_4676</name>
</gene>
<dbReference type="InterPro" id="IPR036365">
    <property type="entry name" value="PGBD-like_sf"/>
</dbReference>
<dbReference type="GO" id="GO:0071555">
    <property type="term" value="P:cell wall organization"/>
    <property type="evidence" value="ECO:0007669"/>
    <property type="project" value="UniProtKB-UniRule"/>
</dbReference>
<dbReference type="GO" id="GO:0016757">
    <property type="term" value="F:glycosyltransferase activity"/>
    <property type="evidence" value="ECO:0007669"/>
    <property type="project" value="UniProtKB-KW"/>
</dbReference>
<feature type="active site" description="Nucleophile" evidence="9">
    <location>
        <position position="128"/>
    </location>
</feature>
<dbReference type="Gene3D" id="2.40.440.10">
    <property type="entry name" value="L,D-transpeptidase catalytic domain-like"/>
    <property type="match status" value="1"/>
</dbReference>
<evidence type="ECO:0000256" key="3">
    <source>
        <dbReference type="ARBA" id="ARBA00022676"/>
    </source>
</evidence>
<dbReference type="UniPathway" id="UPA00219"/>
<dbReference type="SUPFAM" id="SSF141523">
    <property type="entry name" value="L,D-transpeptidase catalytic domain-like"/>
    <property type="match status" value="1"/>
</dbReference>
<keyword evidence="4" id="KW-0808">Transferase</keyword>
<proteinExistence type="inferred from homology"/>
<dbReference type="PROSITE" id="PS52029">
    <property type="entry name" value="LD_TPASE"/>
    <property type="match status" value="1"/>
</dbReference>
<dbReference type="Pfam" id="PF03734">
    <property type="entry name" value="YkuD"/>
    <property type="match status" value="1"/>
</dbReference>
<dbReference type="Pfam" id="PF01471">
    <property type="entry name" value="PG_binding_1"/>
    <property type="match status" value="1"/>
</dbReference>
<dbReference type="STRING" id="1548.CSCA_4676"/>
<dbReference type="InterPro" id="IPR038063">
    <property type="entry name" value="Transpep_catalytic_dom"/>
</dbReference>
<keyword evidence="7 9" id="KW-0573">Peptidoglycan synthesis</keyword>
<keyword evidence="8 9" id="KW-0961">Cell wall biogenesis/degradation</keyword>
<dbReference type="PANTHER" id="PTHR30582:SF24">
    <property type="entry name" value="L,D-TRANSPEPTIDASE ERFK_SRFK-RELATED"/>
    <property type="match status" value="1"/>
</dbReference>
<dbReference type="GO" id="GO:0005576">
    <property type="term" value="C:extracellular region"/>
    <property type="evidence" value="ECO:0007669"/>
    <property type="project" value="TreeGrafter"/>
</dbReference>
<dbReference type="GO" id="GO:0018104">
    <property type="term" value="P:peptidoglycan-protein cross-linking"/>
    <property type="evidence" value="ECO:0007669"/>
    <property type="project" value="TreeGrafter"/>
</dbReference>
<reference evidence="11 12" key="1">
    <citation type="journal article" date="2015" name="J. Biotechnol.">
        <title>Complete genome sequence of a malodorant-producing acetogen, Clostridium scatologenes ATCC 25775(T).</title>
        <authorList>
            <person name="Zhu Z."/>
            <person name="Guo T."/>
            <person name="Zheng H."/>
            <person name="Song T."/>
            <person name="Ouyang P."/>
            <person name="Xie J."/>
        </authorList>
    </citation>
    <scope>NUCLEOTIDE SEQUENCE [LARGE SCALE GENOMIC DNA]</scope>
    <source>
        <strain evidence="11 12">ATCC 25775</strain>
    </source>
</reference>